<accession>A0A0L6UCM6</accession>
<evidence type="ECO:0000313" key="2">
    <source>
        <dbReference type="Proteomes" id="UP000037035"/>
    </source>
</evidence>
<comment type="caution">
    <text evidence="1">The sequence shown here is derived from an EMBL/GenBank/DDBJ whole genome shotgun (WGS) entry which is preliminary data.</text>
</comment>
<dbReference type="VEuPathDB" id="FungiDB:VP01_739g3"/>
<dbReference type="Proteomes" id="UP000037035">
    <property type="component" value="Unassembled WGS sequence"/>
</dbReference>
<sequence length="50" mass="5738">MYCTWLTLRRLGIFHNSPLVGVVAPFLRISEGMVILYFSQVIKVILSLQN</sequence>
<keyword evidence="2" id="KW-1185">Reference proteome</keyword>
<proteinExistence type="predicted"/>
<protein>
    <submittedName>
        <fullName evidence="1">Uncharacterized protein</fullName>
    </submittedName>
</protein>
<dbReference type="AlphaFoldDB" id="A0A0L6UCM6"/>
<gene>
    <name evidence="1" type="ORF">VP01_739g3</name>
</gene>
<dbReference type="EMBL" id="LAVV01012827">
    <property type="protein sequence ID" value="KNZ46286.1"/>
    <property type="molecule type" value="Genomic_DNA"/>
</dbReference>
<organism evidence="1 2">
    <name type="scientific">Puccinia sorghi</name>
    <dbReference type="NCBI Taxonomy" id="27349"/>
    <lineage>
        <taxon>Eukaryota</taxon>
        <taxon>Fungi</taxon>
        <taxon>Dikarya</taxon>
        <taxon>Basidiomycota</taxon>
        <taxon>Pucciniomycotina</taxon>
        <taxon>Pucciniomycetes</taxon>
        <taxon>Pucciniales</taxon>
        <taxon>Pucciniaceae</taxon>
        <taxon>Puccinia</taxon>
    </lineage>
</organism>
<evidence type="ECO:0000313" key="1">
    <source>
        <dbReference type="EMBL" id="KNZ46286.1"/>
    </source>
</evidence>
<name>A0A0L6UCM6_9BASI</name>
<reference evidence="1 2" key="1">
    <citation type="submission" date="2015-08" db="EMBL/GenBank/DDBJ databases">
        <title>Next Generation Sequencing and Analysis of the Genome of Puccinia sorghi L Schw, the Causal Agent of Maize Common Rust.</title>
        <authorList>
            <person name="Rochi L."/>
            <person name="Burguener G."/>
            <person name="Darino M."/>
            <person name="Turjanski A."/>
            <person name="Kreff E."/>
            <person name="Dieguez M.J."/>
            <person name="Sacco F."/>
        </authorList>
    </citation>
    <scope>NUCLEOTIDE SEQUENCE [LARGE SCALE GENOMIC DNA]</scope>
    <source>
        <strain evidence="1 2">RO10H11247</strain>
    </source>
</reference>